<evidence type="ECO:0000256" key="1">
    <source>
        <dbReference type="ARBA" id="ARBA00004613"/>
    </source>
</evidence>
<dbReference type="STRING" id="463040.CAL15_02145"/>
<evidence type="ECO:0000259" key="5">
    <source>
        <dbReference type="SMART" id="SM00912"/>
    </source>
</evidence>
<evidence type="ECO:0000313" key="6">
    <source>
        <dbReference type="EMBL" id="ARP93290.1"/>
    </source>
</evidence>
<dbReference type="Proteomes" id="UP000194161">
    <property type="component" value="Chromosome"/>
</dbReference>
<protein>
    <recommendedName>
        <fullName evidence="5">Filamentous haemagglutinin FhaB/tRNA nuclease CdiA-like TPS domain-containing protein</fullName>
    </recommendedName>
</protein>
<keyword evidence="3" id="KW-0732">Signal</keyword>
<feature type="compositionally biased region" description="Low complexity" evidence="4">
    <location>
        <begin position="73"/>
        <end position="83"/>
    </location>
</feature>
<name>A0A1W6Z839_9BORD</name>
<dbReference type="InterPro" id="IPR012334">
    <property type="entry name" value="Pectin_lyas_fold"/>
</dbReference>
<dbReference type="Pfam" id="PF05860">
    <property type="entry name" value="TPS"/>
    <property type="match status" value="1"/>
</dbReference>
<dbReference type="SUPFAM" id="SSF51126">
    <property type="entry name" value="Pectin lyase-like"/>
    <property type="match status" value="1"/>
</dbReference>
<feature type="domain" description="Filamentous haemagglutinin FhaB/tRNA nuclease CdiA-like TPS" evidence="5">
    <location>
        <begin position="146"/>
        <end position="249"/>
    </location>
</feature>
<keyword evidence="7" id="KW-1185">Reference proteome</keyword>
<dbReference type="SMART" id="SM00912">
    <property type="entry name" value="Haemagg_act"/>
    <property type="match status" value="1"/>
</dbReference>
<dbReference type="InterPro" id="IPR008638">
    <property type="entry name" value="FhaB/CdiA-like_TPS"/>
</dbReference>
<comment type="subcellular location">
    <subcellularLocation>
        <location evidence="1">Secreted</location>
    </subcellularLocation>
</comment>
<keyword evidence="2" id="KW-0964">Secreted</keyword>
<proteinExistence type="predicted"/>
<dbReference type="InterPro" id="IPR011050">
    <property type="entry name" value="Pectin_lyase_fold/virulence"/>
</dbReference>
<organism evidence="6 7">
    <name type="scientific">Bordetella genomosp. 13</name>
    <dbReference type="NCBI Taxonomy" id="463040"/>
    <lineage>
        <taxon>Bacteria</taxon>
        <taxon>Pseudomonadati</taxon>
        <taxon>Pseudomonadota</taxon>
        <taxon>Betaproteobacteria</taxon>
        <taxon>Burkholderiales</taxon>
        <taxon>Alcaligenaceae</taxon>
        <taxon>Bordetella</taxon>
    </lineage>
</organism>
<evidence type="ECO:0000313" key="7">
    <source>
        <dbReference type="Proteomes" id="UP000194161"/>
    </source>
</evidence>
<gene>
    <name evidence="6" type="ORF">CAL15_02145</name>
</gene>
<feature type="compositionally biased region" description="Polar residues" evidence="4">
    <location>
        <begin position="4440"/>
        <end position="4449"/>
    </location>
</feature>
<dbReference type="KEGG" id="bgm:CAL15_02145"/>
<dbReference type="GO" id="GO:0005576">
    <property type="term" value="C:extracellular region"/>
    <property type="evidence" value="ECO:0007669"/>
    <property type="project" value="UniProtKB-SubCell"/>
</dbReference>
<feature type="region of interest" description="Disordered" evidence="4">
    <location>
        <begin position="4405"/>
        <end position="4464"/>
    </location>
</feature>
<sequence>MFSKPTPRPQSNAKKKTPGVAGNYLSPLMSALILAGCLGGTAQAAAPGGGAWFAASGSGKAARAVPRGPAQSATGGQSTARQQAQARLQLSRSIANLNRTANAIAAQQAAQEAARGNAPNADWVRDGVGADGLDRLAGGRWDAGEIDALGVGADGRHKVTITQNKSRAILDWNSFHVGRNTDLKFVQGASDAVLNRVRGADTRPSQIQGTVQGDGTVMVVNQNGVVFSGSSQVNVRNLVVAAANITDQQFENGLYNGADPTFTGAAGQIDVQRGAVIQTMAPSGSTAGGGYVLLLGKQVDNAGTLIAPKGQVALAAGDSFVIRKGQGTEGNQASTTRGNEVVASGAGRVANTGLIYAPIGDITLTASEVRQEGVAVATTSVDVRGTIHLNASTADGKVVLGQDSATAILLADTDTTALDGQRDSLQAPAVDTSDENIIPADRYRRDLSLVEIKSGGTVDFEGGSLTLATGGQIAVDAGARALVRDDAVLDVSGAIGVKVAMESNNLNIWVQGNEQRDAPVNRDSANLNSNELWIDRRSLVYVSAGTNGYESDRWYTAGGLLEVGGYLATSGRGVDQWMAQGGVVSFTGGDVVTRAGSLINLSGGTLDVQSGYIRQSWLRGANGRLYEVSRAPGDVLYEGLYRGYELTSERWQHTRHFYSPLIAPSRRWESGYTVGRDAGTLVIGTRNAVLEGQLVGETFQGQRQTQAAQSGLDGYYQSQRAVARGGSLVVGAYTPYYAKDSGTLQYNLTANENTIQNVVFNGAAEKVAAGLDLDTGLPEDRQGKLYLDTSLIDEAGLGSVRIAARNRISVEDDLRVGNGGDITLYSETVAVNADIVSHGGTILLGNVLHQVSSNRRFEDTILGDVANASVTLAAGATIDASGLWSNLLLDPENLANFPFQEGGNVSIRSTGDVLLAKGSVIDVSSGAAILTDGRYTGGRGGDVTLHSGVNQSAGKGGMLTVDGDIRGYGVAGGGTLSLQSGGTVVVGNELALTADGTLSAGGLLVIGLTLADDYTVGAGEILPTDVTLVRVEAPFVPGGQALPSDAAFIDLVRAAGGTLVAQRLWTIPANVTGTFTGINPNTGRTQVYRAGSTVGVGTIFNTTTSGANNLILPSGMVIPGGVFSVAGRDGVQLPETEVRHSYAAGTAAPEDIVLAAGTLVQPGFALQREARFDVLQLPSGYFNRGFSQYQVAGLTGALVSQGSAVDVAMPVYRRGAGAHRQATVEAPGAALELWMPPLYQEDPVAGTLTRRAGASFSLRAGSTEAAAADLAVVQAIIGRYAVVNVDPGQTIEVRSIGQLTVEGTLRAPGGDILLGEVPLPATTAEPARSEGHGRSIWVGEQAVLDVSGRATLATDTLGRRYGLVDAGGSIVVGGAFDAGQGLADAADLFVVVRPGALLDASGTKATIDVPGLGASEVASAGGDITVASSNGLYLDGTLRAEAGGDSAAGGSLTLALNTPIYRNTADSRVRQARELTLSQWARPSLSLGLDPAAAADQLVYGRAGVAAEQVAAGGFDSVTLASDGLLSFEGDVSLATGYSMNLYARVMSLAEGAAESSRVQLSAPYIHLASYGGELGGDGRLHPTVTGGVSERAPVGMLSINAGRLLQVAGNLTFGGRGGTGASVGLPAEVDRRGFDKLLLSSAGDIRFLGGDLYTPGDLSLAAAQLYPGTGASAALYAGWRGTSAALDPDRVLSVARTTDVIPELPYSVFGRLTLAAANIEQGGVVRAPLGRVELGSETNLRGSRNVSLLAGSLTSVSADGLVMPYGGTKDGQAWQYAGEKINLAGVGSLAAGRVTLTSQHVDVQAGAVIDLSGGGELTGAGFVSGRGGSTDARYHPLVQIGRNGFTLPGLSSNPVYAIVPGVQAPAAPAGGEAGAVDPVVGQQITLGDGVPGLPAGTYTLLPSTYALLPGAFRVEINGLSSIGRPTASHTVRNGSWSAAGRLSIAGTRFQDSLFQQVILTPADVLRSYSQYNETPYSEFVRADAATLGVPRAQIEADAKTLRLALLDREQDSRDLSLRFAGEVRGEAGKGGYGSTLAVTGSTIEILADDAVPSSEYAIALRSSELNRVKVNRLAIGGMPRVAYGQGGNIVRFDGQVAGENVSPADSLVVRSGAQLYAPEVMLIGSGFLDSTNSISVEQGAVINTLGRGAVAYDSADGFIYQPGSTGVVSVSNGLLRWLASEKAGLIKGPSPILIGGCASGACGGSTQLYSEGSIAFVTDNDFQLDDAVRYGTRHLSLAVGAFNIGSGEALAAASARGALTPGLALTQQMMERLLQGDTSTGAPALETLELIAGQSVNFFDTVTLSTLDASGASLLDNLMITTPAIYGYGDSADMALIRTGHLIWNGSGDAPGPVVNGGAGTGTGSLQIEAQKITFGYGTYGQADGVSKLGRMALGFANVNLVASDRVSANNAGTLAIYQSQGEYVSGEGWQYSGGNLNVVTPLWTGESGSTHQITVGGAINVTAPATGAADPSAVTAIGAELSLTAALGLNLDTTVALPSGKLALEADGSVVLGNGATVDVSGRSVTFFDDNDATQYSWGGDVSLRSTNGDVVQASASLIDLSAENNNAGRLTAIALGEAAGSVDLQGAIDGTASGYYDAGGTYVPYLAGAVDIRAQRLGVGAALTDAFSALNQRLNEGQVFGRRSFQLKQGDLVIGNGLRANQIEVSLDAGHLAVTGMVDASGERVGMIRLAGRQGLTLASGAVLDAHGTLLRLDSYGKIVDAPNRAVVELSSGAGLLTMANGARIDLRHGTNDARVAAMPALHDGRALGTLELNAPRIDADGRVDTDAAATYGDIAIDVRGAVDVQGVKSIAVNAVQRYDDAPAGTDEAAGGRPYQIITQAYLDGKHSDSVAFINAALANGTLLNTKLAGLSGGSLRDVFHLRPGVEIVSATPDGDIVISGDLDLSGHRYASLNPATQKTGIYGSGEPGALVIRAGGNLNIYGSVNDGFSPPPDTPDDNGWVLTPGTQGYGGDVVVPGAGVQLAEGTVFPADKTLNYAVPLQALTLPAGTELPVAATLVAGMTLPAGTVVGAEIRDASGRVLAAAGAVLGDALSIPAGAVLGAGMRLPAQAQVEALTWPANVALPVAATLARDVSLPVGALIPSMTNVKLVDGAPLVELRTVSGDRMGRNWAVAKMLPEGSLSWSLRLVAGADLDAADPRLTRPDATGRLVLADTHYGLYKTFQPGGIQVWTQEAIDYWQVDVDWADYGLSGPVKVGDAVADPQEWGFCSDPSVTCGTATHVWTQEGIAGWETDNYWQDYGLSGPPAVGDPVVDPQGWLFCDMPGSCLELPGDTVKAAYPVTQNFSVLRTGTGDLDLIAGGDVAMHSLYGVYTAGASSASRGGAQAGAFNQPRAKGGGGDDTYLNTSMSADPGVGVAYEAVVNGGENSTYGAWYPDGGGNLLLRAGGDFTGDVLASRPGVTTDIDLRPQRGSADLGNWLWRQGSGDTQGVDRIPTSWWINFGTYVRGPDAELTNTLTGVPYEDRYLVGAIPELVGFTGVGTLGGGNLTVQVSGDAGLISRRGDAPGSTDPQRSAGLILAVGSTGRVLDNGDVLMSGGGDLRLDLGGALNPGLAARSSTGSRNSEASPFDYRRQNLDLNGVLANLRGSVRVQAGSLGGIALSYFRSSGVQVDQRETRAFDPYSASLGAATGGPVIMLGDSAASLSSRGDLVLSGAGDPGRVALPVSMPYSQNGGERQAGGYGWFSLWTDNTAIRLFSAGGDVTPSVQIAAVEASGLVAAERNYSATDGRFVWPGQLSTVAANGSIFIGPSALGQASASEYNAAYSLLLAPSRNGRLEVLAGDSIYAGGYVVSRSAAPMSALPTPLDPAFGVFRANDGGLTAIHNLDAQAIRPTVGRFPIFAFGPNTATSLVSTASPVRFYAREGDILGLGTGEVLAFSSGGRAGQTWYEGLGPVWMRAGGDIVRSGTLLSESVAIPSEIKQTPSSTNLGSASSTGNLFIHSNANDVSIVEAGGEILFSNFMVAGPGTLEISAGGNIVMVGQAARSGSSLNYGESSITSLGPVVPGDSRPGANIVVQAGMGSRSGDWNGFLARYLNPDNLADPERPLADQEGDVAHTYEAELAAWLADRYGFSPTADESTAEQALAFFATLPGEQQRIFARFVYFSELRAGGREYNDQDGPRFGSYLRGRNAIEALFPERDPDGSPAVYGGNLFAYGGAGIHTNAGGDIQVLTPAGAQTYGVEGEAPPSTAGVVTLGQGDIQLYSLGSILLGQSRIMTTFGGSILGWSAEGDINAGRGSRTSVVYTPPRRIYDAFGNVAISPDVPGTGAGIATLAPIPEVPPGDVDLIAPLGTIDAGEAGIRVSGNVNIAALQVVNAANIQTQGESSGIPVVAAVNVGALTSASSAATNAASAAQDAVSRSRAAAQRALPSIISVQILGFGDGSQAPAPAPAPAPSRAPAANGRATGEPVSYDPGSAIQLMNSRSVGQAGQPALTDKERANML</sequence>
<dbReference type="Pfam" id="PF12545">
    <property type="entry name" value="DUF3739"/>
    <property type="match status" value="1"/>
</dbReference>
<dbReference type="PANTHER" id="PTHR12338">
    <property type="entry name" value="AUTOTRANSPORTER"/>
    <property type="match status" value="1"/>
</dbReference>
<evidence type="ECO:0000256" key="3">
    <source>
        <dbReference type="ARBA" id="ARBA00022729"/>
    </source>
</evidence>
<evidence type="ECO:0000256" key="2">
    <source>
        <dbReference type="ARBA" id="ARBA00022525"/>
    </source>
</evidence>
<dbReference type="PANTHER" id="PTHR12338:SF8">
    <property type="entry name" value="HEME_HEMOPEXIN-BINDING PROTEIN"/>
    <property type="match status" value="1"/>
</dbReference>
<dbReference type="Gene3D" id="2.160.20.10">
    <property type="entry name" value="Single-stranded right-handed beta-helix, Pectin lyase-like"/>
    <property type="match status" value="1"/>
</dbReference>
<dbReference type="InterPro" id="IPR050909">
    <property type="entry name" value="Bact_Autotransporter_VF"/>
</dbReference>
<accession>A0A1W6Z839</accession>
<evidence type="ECO:0000256" key="4">
    <source>
        <dbReference type="SAM" id="MobiDB-lite"/>
    </source>
</evidence>
<reference evidence="6 7" key="1">
    <citation type="submission" date="2017-05" db="EMBL/GenBank/DDBJ databases">
        <title>Complete and WGS of Bordetella genogroups.</title>
        <authorList>
            <person name="Spilker T."/>
            <person name="LiPuma J."/>
        </authorList>
    </citation>
    <scope>NUCLEOTIDE SEQUENCE [LARGE SCALE GENOMIC DNA]</scope>
    <source>
        <strain evidence="6 7">AU7206</strain>
    </source>
</reference>
<dbReference type="EMBL" id="CP021111">
    <property type="protein sequence ID" value="ARP93290.1"/>
    <property type="molecule type" value="Genomic_DNA"/>
</dbReference>
<dbReference type="InterPro" id="IPR021026">
    <property type="entry name" value="Filamn_hemagglutn_DUF3739"/>
</dbReference>
<dbReference type="NCBIfam" id="TIGR01901">
    <property type="entry name" value="adhes_NPXG"/>
    <property type="match status" value="1"/>
</dbReference>
<feature type="region of interest" description="Disordered" evidence="4">
    <location>
        <begin position="62"/>
        <end position="83"/>
    </location>
</feature>